<gene>
    <name evidence="1" type="ORF">B296_00038058</name>
</gene>
<accession>A0A426XC26</accession>
<reference evidence="1 2" key="1">
    <citation type="journal article" date="2014" name="Agronomy (Basel)">
        <title>A Draft Genome Sequence for Ensete ventricosum, the Drought-Tolerant Tree Against Hunger.</title>
        <authorList>
            <person name="Harrison J."/>
            <person name="Moore K.A."/>
            <person name="Paszkiewicz K."/>
            <person name="Jones T."/>
            <person name="Grant M."/>
            <person name="Ambacheew D."/>
            <person name="Muzemil S."/>
            <person name="Studholme D.J."/>
        </authorList>
    </citation>
    <scope>NUCLEOTIDE SEQUENCE [LARGE SCALE GENOMIC DNA]</scope>
</reference>
<sequence>MLRPGMTQEWVGEGELPRERTKNQRWWRPYKVLVKATYGEVVVRVHQTGIFVKGAEEVENTKANSKYQDREEG</sequence>
<evidence type="ECO:0000313" key="2">
    <source>
        <dbReference type="Proteomes" id="UP000287651"/>
    </source>
</evidence>
<proteinExistence type="predicted"/>
<name>A0A426XC26_ENSVE</name>
<dbReference type="AlphaFoldDB" id="A0A426XC26"/>
<evidence type="ECO:0000313" key="1">
    <source>
        <dbReference type="EMBL" id="RRT37004.1"/>
    </source>
</evidence>
<organism evidence="1 2">
    <name type="scientific">Ensete ventricosum</name>
    <name type="common">Abyssinian banana</name>
    <name type="synonym">Musa ensete</name>
    <dbReference type="NCBI Taxonomy" id="4639"/>
    <lineage>
        <taxon>Eukaryota</taxon>
        <taxon>Viridiplantae</taxon>
        <taxon>Streptophyta</taxon>
        <taxon>Embryophyta</taxon>
        <taxon>Tracheophyta</taxon>
        <taxon>Spermatophyta</taxon>
        <taxon>Magnoliopsida</taxon>
        <taxon>Liliopsida</taxon>
        <taxon>Zingiberales</taxon>
        <taxon>Musaceae</taxon>
        <taxon>Ensete</taxon>
    </lineage>
</organism>
<dbReference type="Proteomes" id="UP000287651">
    <property type="component" value="Unassembled WGS sequence"/>
</dbReference>
<comment type="caution">
    <text evidence="1">The sequence shown here is derived from an EMBL/GenBank/DDBJ whole genome shotgun (WGS) entry which is preliminary data.</text>
</comment>
<protein>
    <submittedName>
        <fullName evidence="1">Uncharacterized protein</fullName>
    </submittedName>
</protein>
<dbReference type="EMBL" id="AMZH03022810">
    <property type="protein sequence ID" value="RRT37004.1"/>
    <property type="molecule type" value="Genomic_DNA"/>
</dbReference>